<proteinExistence type="inferred from homology"/>
<feature type="compositionally biased region" description="Basic and acidic residues" evidence="4">
    <location>
        <begin position="139"/>
        <end position="148"/>
    </location>
</feature>
<accession>A0A939BY53</accession>
<evidence type="ECO:0000256" key="3">
    <source>
        <dbReference type="ARBA" id="ARBA00023239"/>
    </source>
</evidence>
<organism evidence="6 7">
    <name type="scientific">Nakamurella leprariae</name>
    <dbReference type="NCBI Taxonomy" id="2803911"/>
    <lineage>
        <taxon>Bacteria</taxon>
        <taxon>Bacillati</taxon>
        <taxon>Actinomycetota</taxon>
        <taxon>Actinomycetes</taxon>
        <taxon>Nakamurellales</taxon>
        <taxon>Nakamurellaceae</taxon>
        <taxon>Nakamurella</taxon>
    </lineage>
</organism>
<reference evidence="6" key="1">
    <citation type="submission" date="2021-01" db="EMBL/GenBank/DDBJ databases">
        <title>YIM 132084 draft genome.</title>
        <authorList>
            <person name="An D."/>
        </authorList>
    </citation>
    <scope>NUCLEOTIDE SEQUENCE</scope>
    <source>
        <strain evidence="6">YIM 132084</strain>
    </source>
</reference>
<keyword evidence="3" id="KW-0456">Lyase</keyword>
<dbReference type="PANTHER" id="PTHR30502:SF0">
    <property type="entry name" value="PHOSPHOENOLPYRUVATE CARBOXYLASE FAMILY PROTEIN"/>
    <property type="match status" value="1"/>
</dbReference>
<name>A0A939BY53_9ACTN</name>
<dbReference type="GO" id="GO:0005737">
    <property type="term" value="C:cytoplasm"/>
    <property type="evidence" value="ECO:0007669"/>
    <property type="project" value="TreeGrafter"/>
</dbReference>
<evidence type="ECO:0000259" key="5">
    <source>
        <dbReference type="Pfam" id="PF03328"/>
    </source>
</evidence>
<dbReference type="InterPro" id="IPR005000">
    <property type="entry name" value="Aldolase/citrate-lyase_domain"/>
</dbReference>
<dbReference type="PANTHER" id="PTHR30502">
    <property type="entry name" value="2-KETO-3-DEOXY-L-RHAMNONATE ALDOLASE"/>
    <property type="match status" value="1"/>
</dbReference>
<comment type="caution">
    <text evidence="6">The sequence shown here is derived from an EMBL/GenBank/DDBJ whole genome shotgun (WGS) entry which is preliminary data.</text>
</comment>
<dbReference type="InterPro" id="IPR050251">
    <property type="entry name" value="HpcH-HpaI_aldolase"/>
</dbReference>
<keyword evidence="2" id="KW-0479">Metal-binding</keyword>
<keyword evidence="7" id="KW-1185">Reference proteome</keyword>
<dbReference type="SUPFAM" id="SSF51621">
    <property type="entry name" value="Phosphoenolpyruvate/pyruvate domain"/>
    <property type="match status" value="1"/>
</dbReference>
<evidence type="ECO:0000313" key="6">
    <source>
        <dbReference type="EMBL" id="MBM9466720.1"/>
    </source>
</evidence>
<dbReference type="RefSeq" id="WP_205259675.1">
    <property type="nucleotide sequence ID" value="NZ_JAERWK010000007.1"/>
</dbReference>
<evidence type="ECO:0000256" key="1">
    <source>
        <dbReference type="ARBA" id="ARBA00005568"/>
    </source>
</evidence>
<dbReference type="GO" id="GO:0046872">
    <property type="term" value="F:metal ion binding"/>
    <property type="evidence" value="ECO:0007669"/>
    <property type="project" value="UniProtKB-KW"/>
</dbReference>
<dbReference type="EMBL" id="JAERWK010000007">
    <property type="protein sequence ID" value="MBM9466720.1"/>
    <property type="molecule type" value="Genomic_DNA"/>
</dbReference>
<protein>
    <recommendedName>
        <fullName evidence="5">HpcH/HpaI aldolase/citrate lyase domain-containing protein</fullName>
    </recommendedName>
</protein>
<sequence>MTATATATATIRAGADHRTRIERAVAARGVAVGTSVGLGIPEGIAVAAAAGLDFVQIDGEHTHLPIDTINTAAALAAALDIAVLVRVPEVTATAVTHTLATGVTGIIAPRIETRSQAEALVRHAHLPPRGTRGVGGRRPLHEPAHSEQDERHTQLWIIIETARGIEHLAEILAVRGISAVLPGPFDLSYDLGVPGRVDHPTVRAGVDEIYRVCVEQGVPVIGSHTTEPGGARTAHRKGARLLLAPADTGVLQRAHAANRAEIMAAVTDSG</sequence>
<evidence type="ECO:0000256" key="2">
    <source>
        <dbReference type="ARBA" id="ARBA00022723"/>
    </source>
</evidence>
<feature type="region of interest" description="Disordered" evidence="4">
    <location>
        <begin position="126"/>
        <end position="148"/>
    </location>
</feature>
<gene>
    <name evidence="6" type="ORF">JL106_05415</name>
</gene>
<dbReference type="InterPro" id="IPR040442">
    <property type="entry name" value="Pyrv_kinase-like_dom_sf"/>
</dbReference>
<dbReference type="Pfam" id="PF03328">
    <property type="entry name" value="HpcH_HpaI"/>
    <property type="match status" value="1"/>
</dbReference>
<feature type="domain" description="HpcH/HpaI aldolase/citrate lyase" evidence="5">
    <location>
        <begin position="44"/>
        <end position="241"/>
    </location>
</feature>
<dbReference type="AlphaFoldDB" id="A0A939BY53"/>
<evidence type="ECO:0000256" key="4">
    <source>
        <dbReference type="SAM" id="MobiDB-lite"/>
    </source>
</evidence>
<dbReference type="Proteomes" id="UP000663792">
    <property type="component" value="Unassembled WGS sequence"/>
</dbReference>
<evidence type="ECO:0000313" key="7">
    <source>
        <dbReference type="Proteomes" id="UP000663792"/>
    </source>
</evidence>
<dbReference type="Gene3D" id="3.20.20.60">
    <property type="entry name" value="Phosphoenolpyruvate-binding domains"/>
    <property type="match status" value="1"/>
</dbReference>
<dbReference type="GO" id="GO:0016832">
    <property type="term" value="F:aldehyde-lyase activity"/>
    <property type="evidence" value="ECO:0007669"/>
    <property type="project" value="TreeGrafter"/>
</dbReference>
<comment type="similarity">
    <text evidence="1">Belongs to the HpcH/HpaI aldolase family.</text>
</comment>
<dbReference type="InterPro" id="IPR015813">
    <property type="entry name" value="Pyrv/PenolPyrv_kinase-like_dom"/>
</dbReference>